<keyword evidence="5" id="KW-0441">Lipid A biosynthesis</keyword>
<evidence type="ECO:0000313" key="11">
    <source>
        <dbReference type="Proteomes" id="UP000005392"/>
    </source>
</evidence>
<evidence type="ECO:0000256" key="5">
    <source>
        <dbReference type="ARBA" id="ARBA00022556"/>
    </source>
</evidence>
<evidence type="ECO:0000256" key="9">
    <source>
        <dbReference type="ARBA" id="ARBA00048975"/>
    </source>
</evidence>
<proteinExistence type="predicted"/>
<keyword evidence="11" id="KW-1185">Reference proteome</keyword>
<dbReference type="GO" id="GO:0005543">
    <property type="term" value="F:phospholipid binding"/>
    <property type="evidence" value="ECO:0007669"/>
    <property type="project" value="TreeGrafter"/>
</dbReference>
<dbReference type="HOGENOM" id="CLU_2450333_0_0_0"/>
<dbReference type="PATRIC" id="fig|997347.4.peg.1949"/>
<evidence type="ECO:0000256" key="4">
    <source>
        <dbReference type="ARBA" id="ARBA00022516"/>
    </source>
</evidence>
<evidence type="ECO:0000256" key="8">
    <source>
        <dbReference type="ARBA" id="ARBA00023098"/>
    </source>
</evidence>
<evidence type="ECO:0000313" key="10">
    <source>
        <dbReference type="EMBL" id="EGQ78858.1"/>
    </source>
</evidence>
<sequence length="89" mass="10461">MYKTTFINYLIGKYILKIGYISLPNLVLNDEIFPELIQKDCEAKNIEKYMKKILENLPEIEEKIENMRKKVEGKAVVESYADFLVKEGK</sequence>
<keyword evidence="7 10" id="KW-0808">Transferase</keyword>
<evidence type="ECO:0000256" key="3">
    <source>
        <dbReference type="ARBA" id="ARBA00020902"/>
    </source>
</evidence>
<name>F9EQA8_9FUSO</name>
<dbReference type="GO" id="GO:0009245">
    <property type="term" value="P:lipid A biosynthetic process"/>
    <property type="evidence" value="ECO:0007669"/>
    <property type="project" value="UniProtKB-KW"/>
</dbReference>
<dbReference type="GO" id="GO:0008915">
    <property type="term" value="F:lipid-A-disaccharide synthase activity"/>
    <property type="evidence" value="ECO:0007669"/>
    <property type="project" value="UniProtKB-EC"/>
</dbReference>
<dbReference type="Pfam" id="PF02684">
    <property type="entry name" value="LpxB"/>
    <property type="match status" value="1"/>
</dbReference>
<reference evidence="10 11" key="1">
    <citation type="submission" date="2011-05" db="EMBL/GenBank/DDBJ databases">
        <authorList>
            <person name="Muzny D."/>
            <person name="Qin X."/>
            <person name="Deng J."/>
            <person name="Jiang H."/>
            <person name="Liu Y."/>
            <person name="Qu J."/>
            <person name="Song X.-Z."/>
            <person name="Zhang L."/>
            <person name="Thornton R."/>
            <person name="Coyle M."/>
            <person name="Francisco L."/>
            <person name="Jackson L."/>
            <person name="Javaid M."/>
            <person name="Korchina V."/>
            <person name="Kovar C."/>
            <person name="Mata R."/>
            <person name="Mathew T."/>
            <person name="Ngo R."/>
            <person name="Nguyen L."/>
            <person name="Nguyen N."/>
            <person name="Okwuonu G."/>
            <person name="Ongeri F."/>
            <person name="Pham C."/>
            <person name="Simmons D."/>
            <person name="Wilczek-Boney K."/>
            <person name="Hale W."/>
            <person name="Jakkamsetti A."/>
            <person name="Pham P."/>
            <person name="Ruth R."/>
            <person name="San Lucas F."/>
            <person name="Warren J."/>
            <person name="Zhang J."/>
            <person name="Zhao Z."/>
            <person name="Zhou C."/>
            <person name="Zhu D."/>
            <person name="Lee S."/>
            <person name="Bess C."/>
            <person name="Blankenburg K."/>
            <person name="Forbes L."/>
            <person name="Fu Q."/>
            <person name="Gubbala S."/>
            <person name="Hirani K."/>
            <person name="Jayaseelan J.C."/>
            <person name="Lara F."/>
            <person name="Munidasa M."/>
            <person name="Palculict T."/>
            <person name="Patil S."/>
            <person name="Pu L.-L."/>
            <person name="Saada N."/>
            <person name="Tang L."/>
            <person name="Weissenberger G."/>
            <person name="Zhu Y."/>
            <person name="Hemphill L."/>
            <person name="Shang Y."/>
            <person name="Youmans B."/>
            <person name="Ayvaz T."/>
            <person name="Ross M."/>
            <person name="Santibanez J."/>
            <person name="Aqrawi P."/>
            <person name="Gross S."/>
            <person name="Joshi V."/>
            <person name="Fowler G."/>
            <person name="Nazareth L."/>
            <person name="Reid J."/>
            <person name="Worley K."/>
            <person name="Petrosino J."/>
            <person name="Highlander S."/>
            <person name="Gibbs R."/>
        </authorList>
    </citation>
    <scope>NUCLEOTIDE SEQUENCE [LARGE SCALE GENOMIC DNA]</scope>
    <source>
        <strain evidence="10 11">ATCC 51191</strain>
    </source>
</reference>
<dbReference type="Proteomes" id="UP000005392">
    <property type="component" value="Unassembled WGS sequence"/>
</dbReference>
<keyword evidence="4" id="KW-0444">Lipid biosynthesis</keyword>
<dbReference type="EC" id="2.4.1.182" evidence="2"/>
<keyword evidence="6 10" id="KW-0328">Glycosyltransferase</keyword>
<evidence type="ECO:0000256" key="6">
    <source>
        <dbReference type="ARBA" id="ARBA00022676"/>
    </source>
</evidence>
<comment type="function">
    <text evidence="1">Condensation of UDP-2,3-diacylglucosamine and 2,3-diacylglucosamine-1-phosphate to form lipid A disaccharide, a precursor of lipid A, a phosphorylated glycolipid that anchors the lipopolysaccharide to the outer membrane of the cell.</text>
</comment>
<dbReference type="InterPro" id="IPR003835">
    <property type="entry name" value="Glyco_trans_19"/>
</dbReference>
<evidence type="ECO:0000256" key="7">
    <source>
        <dbReference type="ARBA" id="ARBA00022679"/>
    </source>
</evidence>
<dbReference type="PANTHER" id="PTHR30372">
    <property type="entry name" value="LIPID-A-DISACCHARIDE SYNTHASE"/>
    <property type="match status" value="1"/>
</dbReference>
<dbReference type="AlphaFoldDB" id="F9EQA8"/>
<evidence type="ECO:0000256" key="2">
    <source>
        <dbReference type="ARBA" id="ARBA00012687"/>
    </source>
</evidence>
<evidence type="ECO:0000256" key="1">
    <source>
        <dbReference type="ARBA" id="ARBA00002056"/>
    </source>
</evidence>
<dbReference type="GO" id="GO:0016020">
    <property type="term" value="C:membrane"/>
    <property type="evidence" value="ECO:0007669"/>
    <property type="project" value="GOC"/>
</dbReference>
<comment type="catalytic activity">
    <reaction evidence="9">
        <text>a lipid X + a UDP-2-N,3-O-bis[(3R)-3-hydroxyacyl]-alpha-D-glucosamine = a lipid A disaccharide + UDP + H(+)</text>
        <dbReference type="Rhea" id="RHEA:67828"/>
        <dbReference type="ChEBI" id="CHEBI:15378"/>
        <dbReference type="ChEBI" id="CHEBI:58223"/>
        <dbReference type="ChEBI" id="CHEBI:137748"/>
        <dbReference type="ChEBI" id="CHEBI:176338"/>
        <dbReference type="ChEBI" id="CHEBI:176343"/>
        <dbReference type="EC" id="2.4.1.182"/>
    </reaction>
</comment>
<comment type="caution">
    <text evidence="10">The sequence shown here is derived from an EMBL/GenBank/DDBJ whole genome shotgun (WGS) entry which is preliminary data.</text>
</comment>
<protein>
    <recommendedName>
        <fullName evidence="3">Lipid-A-disaccharide synthase</fullName>
        <ecNumber evidence="2">2.4.1.182</ecNumber>
    </recommendedName>
</protein>
<organism evidence="10 11">
    <name type="scientific">Fusobacterium animalis ATCC 51191</name>
    <dbReference type="NCBI Taxonomy" id="997347"/>
    <lineage>
        <taxon>Bacteria</taxon>
        <taxon>Fusobacteriati</taxon>
        <taxon>Fusobacteriota</taxon>
        <taxon>Fusobacteriia</taxon>
        <taxon>Fusobacteriales</taxon>
        <taxon>Fusobacteriaceae</taxon>
        <taxon>Fusobacterium</taxon>
    </lineage>
</organism>
<accession>F9EQA8</accession>
<dbReference type="PANTHER" id="PTHR30372:SF4">
    <property type="entry name" value="LIPID-A-DISACCHARIDE SYNTHASE, MITOCHONDRIAL-RELATED"/>
    <property type="match status" value="1"/>
</dbReference>
<gene>
    <name evidence="10" type="ORF">HMPREF9094_2113</name>
</gene>
<keyword evidence="8" id="KW-0443">Lipid metabolism</keyword>
<dbReference type="EMBL" id="AFQD01000385">
    <property type="protein sequence ID" value="EGQ78858.1"/>
    <property type="molecule type" value="Genomic_DNA"/>
</dbReference>